<dbReference type="EMBL" id="WNKX01000085">
    <property type="protein sequence ID" value="MTW14589.1"/>
    <property type="molecule type" value="Genomic_DNA"/>
</dbReference>
<sequence>MEELNAQAAIPDIPNAAFRKPTAAEAKASVDEYYAKMRNGTLQQPVIDTPGVATNIGAAEGFFMFNPLGQGAKGYAESAYNLVFGTTIGGINIAKDAYGFANQSLFGPEMG</sequence>
<dbReference type="AlphaFoldDB" id="A0A6L6QQE0"/>
<dbReference type="Proteomes" id="UP000472320">
    <property type="component" value="Unassembled WGS sequence"/>
</dbReference>
<comment type="caution">
    <text evidence="1">The sequence shown here is derived from an EMBL/GenBank/DDBJ whole genome shotgun (WGS) entry which is preliminary data.</text>
</comment>
<proteinExistence type="predicted"/>
<evidence type="ECO:0000313" key="1">
    <source>
        <dbReference type="EMBL" id="MTW14589.1"/>
    </source>
</evidence>
<gene>
    <name evidence="1" type="ORF">GM658_28675</name>
</gene>
<keyword evidence="2" id="KW-1185">Reference proteome</keyword>
<feature type="non-terminal residue" evidence="1">
    <location>
        <position position="111"/>
    </location>
</feature>
<name>A0A6L6QQE0_9BURK</name>
<reference evidence="1 2" key="1">
    <citation type="submission" date="2019-11" db="EMBL/GenBank/DDBJ databases">
        <title>Type strains purchased from KCTC, JCM and DSMZ.</title>
        <authorList>
            <person name="Lu H."/>
        </authorList>
    </citation>
    <scope>NUCLEOTIDE SEQUENCE [LARGE SCALE GENOMIC DNA]</scope>
    <source>
        <strain evidence="1 2">JCM 31587</strain>
    </source>
</reference>
<evidence type="ECO:0000313" key="2">
    <source>
        <dbReference type="Proteomes" id="UP000472320"/>
    </source>
</evidence>
<accession>A0A6L6QQE0</accession>
<organism evidence="1 2">
    <name type="scientific">Massilia eburnea</name>
    <dbReference type="NCBI Taxonomy" id="1776165"/>
    <lineage>
        <taxon>Bacteria</taxon>
        <taxon>Pseudomonadati</taxon>
        <taxon>Pseudomonadota</taxon>
        <taxon>Betaproteobacteria</taxon>
        <taxon>Burkholderiales</taxon>
        <taxon>Oxalobacteraceae</taxon>
        <taxon>Telluria group</taxon>
        <taxon>Massilia</taxon>
    </lineage>
</organism>
<protein>
    <submittedName>
        <fullName evidence="1">Uncharacterized protein</fullName>
    </submittedName>
</protein>